<evidence type="ECO:0000313" key="3">
    <source>
        <dbReference type="Proteomes" id="UP000838102"/>
    </source>
</evidence>
<name>A0ABN8HCF3_9LACO</name>
<dbReference type="RefSeq" id="WP_248705853.1">
    <property type="nucleotide sequence ID" value="NZ_CAKOET010000002.1"/>
</dbReference>
<dbReference type="Proteomes" id="UP000838102">
    <property type="component" value="Unassembled WGS sequence"/>
</dbReference>
<accession>A0ABN8HCF3</accession>
<organism evidence="2 3">
    <name type="scientific">Convivina praedatoris</name>
    <dbReference type="NCBI Taxonomy" id="2880963"/>
    <lineage>
        <taxon>Bacteria</taxon>
        <taxon>Bacillati</taxon>
        <taxon>Bacillota</taxon>
        <taxon>Bacilli</taxon>
        <taxon>Lactobacillales</taxon>
        <taxon>Lactobacillaceae</taxon>
        <taxon>Convivina</taxon>
    </lineage>
</organism>
<sequence>MWNYLKDNVVTAIISSVISSFVGLLFTKHSKAVDKKIGDQNRLLQICSEYISQDINLHQDIVLGIYNFRPRGVFDVNSLKQQNRVKVKTYLQAIKDNFEMNRLLSNLNIDNNLISTVEKCLDMDDVYEQLDTVKATLEDIQHKI</sequence>
<reference evidence="2" key="1">
    <citation type="submission" date="2022-03" db="EMBL/GenBank/DDBJ databases">
        <authorList>
            <person name="Hettiarachchi G."/>
        </authorList>
    </citation>
    <scope>NUCLEOTIDE SEQUENCE</scope>
    <source>
        <strain evidence="2">LMG 32447</strain>
    </source>
</reference>
<proteinExistence type="predicted"/>
<evidence type="ECO:0000313" key="2">
    <source>
        <dbReference type="EMBL" id="CAH1851806.1"/>
    </source>
</evidence>
<feature type="transmembrane region" description="Helical" evidence="1">
    <location>
        <begin position="6"/>
        <end position="26"/>
    </location>
</feature>
<keyword evidence="3" id="KW-1185">Reference proteome</keyword>
<keyword evidence="1" id="KW-1133">Transmembrane helix</keyword>
<evidence type="ECO:0000256" key="1">
    <source>
        <dbReference type="SAM" id="Phobius"/>
    </source>
</evidence>
<gene>
    <name evidence="2" type="ORF">LMG032447_00411</name>
</gene>
<protein>
    <submittedName>
        <fullName evidence="2">Uncharacterized protein</fullName>
    </submittedName>
</protein>
<keyword evidence="1" id="KW-0472">Membrane</keyword>
<comment type="caution">
    <text evidence="2">The sequence shown here is derived from an EMBL/GenBank/DDBJ whole genome shotgun (WGS) entry which is preliminary data.</text>
</comment>
<keyword evidence="1" id="KW-0812">Transmembrane</keyword>
<dbReference type="EMBL" id="CAKOEU010000002">
    <property type="protein sequence ID" value="CAH1851806.1"/>
    <property type="molecule type" value="Genomic_DNA"/>
</dbReference>